<evidence type="ECO:0000256" key="1">
    <source>
        <dbReference type="ARBA" id="ARBA00004436"/>
    </source>
</evidence>
<protein>
    <recommendedName>
        <fullName evidence="12">Mitochondrial genome maintenance protein MGM101</fullName>
    </recommendedName>
</protein>
<dbReference type="Proteomes" id="UP000816034">
    <property type="component" value="Unassembled WGS sequence"/>
</dbReference>
<dbReference type="PANTHER" id="PTHR31404:SF0">
    <property type="entry name" value="MITOCHONDRIAL GENOME MAINTENANCE PROTEIN MGM101"/>
    <property type="match status" value="1"/>
</dbReference>
<dbReference type="GeneID" id="68093498"/>
<organism evidence="10 11">
    <name type="scientific">Naegleria lovaniensis</name>
    <name type="common">Amoeba</name>
    <dbReference type="NCBI Taxonomy" id="51637"/>
    <lineage>
        <taxon>Eukaryota</taxon>
        <taxon>Discoba</taxon>
        <taxon>Heterolobosea</taxon>
        <taxon>Tetramitia</taxon>
        <taxon>Eutetramitia</taxon>
        <taxon>Vahlkampfiidae</taxon>
        <taxon>Naegleria</taxon>
    </lineage>
</organism>
<evidence type="ECO:0000256" key="5">
    <source>
        <dbReference type="ARBA" id="ARBA00023125"/>
    </source>
</evidence>
<evidence type="ECO:0000256" key="7">
    <source>
        <dbReference type="ARBA" id="ARBA00023204"/>
    </source>
</evidence>
<reference evidence="10 11" key="1">
    <citation type="journal article" date="2018" name="BMC Genomics">
        <title>The genome of Naegleria lovaniensis, the basis for a comparative approach to unravel pathogenicity factors of the human pathogenic amoeba N. fowleri.</title>
        <authorList>
            <person name="Liechti N."/>
            <person name="Schurch N."/>
            <person name="Bruggmann R."/>
            <person name="Wittwer M."/>
        </authorList>
    </citation>
    <scope>NUCLEOTIDE SEQUENCE [LARGE SCALE GENOMIC DNA]</scope>
    <source>
        <strain evidence="10 11">ATCC 30569</strain>
    </source>
</reference>
<evidence type="ECO:0000256" key="3">
    <source>
        <dbReference type="ARBA" id="ARBA00022763"/>
    </source>
</evidence>
<keyword evidence="5" id="KW-0238">DNA-binding</keyword>
<keyword evidence="3" id="KW-0227">DNA damage</keyword>
<keyword evidence="4" id="KW-0809">Transit peptide</keyword>
<evidence type="ECO:0000256" key="6">
    <source>
        <dbReference type="ARBA" id="ARBA00023128"/>
    </source>
</evidence>
<dbReference type="EMBL" id="PYSW02000011">
    <property type="protein sequence ID" value="KAG2388192.1"/>
    <property type="molecule type" value="Genomic_DNA"/>
</dbReference>
<gene>
    <name evidence="10" type="ORF">C9374_001042</name>
</gene>
<keyword evidence="7" id="KW-0234">DNA repair</keyword>
<dbReference type="GO" id="GO:0003697">
    <property type="term" value="F:single-stranded DNA binding"/>
    <property type="evidence" value="ECO:0007669"/>
    <property type="project" value="InterPro"/>
</dbReference>
<evidence type="ECO:0000313" key="11">
    <source>
        <dbReference type="Proteomes" id="UP000816034"/>
    </source>
</evidence>
<name>A0AA88GSQ7_NAELO</name>
<evidence type="ECO:0008006" key="12">
    <source>
        <dbReference type="Google" id="ProtNLM"/>
    </source>
</evidence>
<evidence type="ECO:0000256" key="8">
    <source>
        <dbReference type="ARBA" id="ARBA00023271"/>
    </source>
</evidence>
<keyword evidence="11" id="KW-1185">Reference proteome</keyword>
<dbReference type="GO" id="GO:0000262">
    <property type="term" value="C:mitochondrial chromosome"/>
    <property type="evidence" value="ECO:0007669"/>
    <property type="project" value="InterPro"/>
</dbReference>
<dbReference type="RefSeq" id="XP_044552184.1">
    <property type="nucleotide sequence ID" value="XM_044685962.1"/>
</dbReference>
<feature type="region of interest" description="Disordered" evidence="9">
    <location>
        <begin position="316"/>
        <end position="336"/>
    </location>
</feature>
<dbReference type="Pfam" id="PF06420">
    <property type="entry name" value="Mgm101p"/>
    <property type="match status" value="1"/>
</dbReference>
<sequence>MRSRLALAVRSSSLCSQTSLLSSRTSSKILISNNTSIHGVRAFGYGNKILRNQVDDPFFEEALQSHESIANISEPPSASADLRSITPNGSVYSRIGTRPFSQEVASVLLAPIPDEDIEVKPDGILYLPEIKYRRILNKAFGPGGWCLIPKSDYKIENGHVIQEFVLICHGQFVSQSFGEQTIDNSGFKSIGSSLEGAKSNALMRCCKDIGIASELWDPNFILEWKAKNVVGVFCEHVKTQQTKKLYRRKDREIGYPYVEKKSAYSSNSNNNAPSVASVAIVEDQVSTAELDVAPPSAIDGEESMFDNFASQDDGAAQYAKPTRTTASPAAASKRGFSFSPTEPIPFGKFKGKISDEVFHLPDFQSYLSFLEKNNIQPGYVKAMKQHYKK</sequence>
<dbReference type="GO" id="GO:0036297">
    <property type="term" value="P:interstrand cross-link repair"/>
    <property type="evidence" value="ECO:0007669"/>
    <property type="project" value="TreeGrafter"/>
</dbReference>
<comment type="subcellular location">
    <subcellularLocation>
        <location evidence="1">Mitochondrion matrix</location>
        <location evidence="1">Mitochondrion nucleoid</location>
    </subcellularLocation>
</comment>
<dbReference type="GO" id="GO:0000725">
    <property type="term" value="P:recombinational repair"/>
    <property type="evidence" value="ECO:0007669"/>
    <property type="project" value="TreeGrafter"/>
</dbReference>
<accession>A0AA88GSQ7</accession>
<dbReference type="AlphaFoldDB" id="A0AA88GSQ7"/>
<evidence type="ECO:0000256" key="4">
    <source>
        <dbReference type="ARBA" id="ARBA00022946"/>
    </source>
</evidence>
<feature type="compositionally biased region" description="Low complexity" evidence="9">
    <location>
        <begin position="319"/>
        <end position="334"/>
    </location>
</feature>
<proteinExistence type="inferred from homology"/>
<dbReference type="InterPro" id="IPR009446">
    <property type="entry name" value="Mgm101"/>
</dbReference>
<dbReference type="PANTHER" id="PTHR31404">
    <property type="entry name" value="MITOCHONDRIAL GENOME MAINTENANCE PROTEIN MGM101"/>
    <property type="match status" value="1"/>
</dbReference>
<evidence type="ECO:0000256" key="2">
    <source>
        <dbReference type="ARBA" id="ARBA00007053"/>
    </source>
</evidence>
<comment type="similarity">
    <text evidence="2">Belongs to the MGM101 family.</text>
</comment>
<comment type="caution">
    <text evidence="10">The sequence shown here is derived from an EMBL/GenBank/DDBJ whole genome shotgun (WGS) entry which is preliminary data.</text>
</comment>
<evidence type="ECO:0000313" key="10">
    <source>
        <dbReference type="EMBL" id="KAG2388192.1"/>
    </source>
</evidence>
<evidence type="ECO:0000256" key="9">
    <source>
        <dbReference type="SAM" id="MobiDB-lite"/>
    </source>
</evidence>
<keyword evidence="6" id="KW-0496">Mitochondrion</keyword>
<keyword evidence="8" id="KW-1135">Mitochondrion nucleoid</keyword>